<keyword evidence="2" id="KW-1003">Cell membrane</keyword>
<feature type="signal peptide" evidence="20">
    <location>
        <begin position="1"/>
        <end position="17"/>
    </location>
</feature>
<evidence type="ECO:0000256" key="4">
    <source>
        <dbReference type="ARBA" id="ARBA00022729"/>
    </source>
</evidence>
<evidence type="ECO:0000256" key="9">
    <source>
        <dbReference type="ARBA" id="ARBA00023157"/>
    </source>
</evidence>
<keyword evidence="3 20" id="KW-0812">Transmembrane</keyword>
<sequence>MMLAGFLFLLLLTDGESSNDSCSYLDIFTHLYPKGKGQNTMVRPVKNHTTTTEALLAVLIYAILDLNEKDQKFVSYVWIDMHWKDEYISWNEEDFCGIDKILIPTKQLWMPDLTIEEMTEKDKASASPYLTVFNDSEVWLRNDMLVISTCKMNVYKFPFDIQSCNLSFKSAMYSDEEMQFFQIGNSSRSTNWTLTMIRSQSEWLLINMDITNTIVDNFGLNQSMLVYTIHMKRRYVLYIVNFMLPILFFLGLDLASFLISDSGGEKLGFKVTVLLAVTVMQLILNEILPSSSDRIPLIGKEAQSHCTAYEQEQHMLNQCVVICPH</sequence>
<dbReference type="InterPro" id="IPR036734">
    <property type="entry name" value="Neur_chan_lig-bd_sf"/>
</dbReference>
<dbReference type="Pfam" id="PF02931">
    <property type="entry name" value="Neur_chan_LBD"/>
    <property type="match status" value="1"/>
</dbReference>
<dbReference type="InterPro" id="IPR018000">
    <property type="entry name" value="Neurotransmitter_ion_chnl_CS"/>
</dbReference>
<keyword evidence="4 20" id="KW-0732">Signal</keyword>
<dbReference type="Gene3D" id="1.20.58.390">
    <property type="entry name" value="Neurotransmitter-gated ion-channel transmembrane domain"/>
    <property type="match status" value="1"/>
</dbReference>
<evidence type="ECO:0000259" key="22">
    <source>
        <dbReference type="Pfam" id="PF02932"/>
    </source>
</evidence>
<evidence type="ECO:0000259" key="21">
    <source>
        <dbReference type="Pfam" id="PF02931"/>
    </source>
</evidence>
<gene>
    <name evidence="23" type="primary">LOC115570854</name>
</gene>
<dbReference type="PROSITE" id="PS00236">
    <property type="entry name" value="NEUROTR_ION_CHANNEL"/>
    <property type="match status" value="1"/>
</dbReference>
<accession>A0A671XC50</accession>
<reference evidence="23" key="2">
    <citation type="submission" date="2025-08" db="UniProtKB">
        <authorList>
            <consortium name="Ensembl"/>
        </authorList>
    </citation>
    <scope>IDENTIFICATION</scope>
</reference>
<comment type="catalytic activity">
    <reaction evidence="18">
        <text>Ca(2+)(in) = Ca(2+)(out)</text>
        <dbReference type="Rhea" id="RHEA:29671"/>
        <dbReference type="ChEBI" id="CHEBI:29108"/>
    </reaction>
</comment>
<evidence type="ECO:0000313" key="23">
    <source>
        <dbReference type="Ensembl" id="ENSSAUP00010048684.1"/>
    </source>
</evidence>
<comment type="function">
    <text evidence="19">Forms serotonin (5-hydroxytryptamine/5-HT3)-activated cation-selective channel complexes, which when activated cause fast, depolarizing responses in neurons.</text>
</comment>
<keyword evidence="10" id="KW-0675">Receptor</keyword>
<keyword evidence="5 20" id="KW-1133">Transmembrane helix</keyword>
<dbReference type="Ensembl" id="ENSSAUT00010051204.1">
    <property type="protein sequence ID" value="ENSSAUP00010048684.1"/>
    <property type="gene ID" value="ENSSAUG00010020286.1"/>
</dbReference>
<dbReference type="GO" id="GO:0004888">
    <property type="term" value="F:transmembrane signaling receptor activity"/>
    <property type="evidence" value="ECO:0007669"/>
    <property type="project" value="InterPro"/>
</dbReference>
<name>A0A671XC50_SPAAU</name>
<dbReference type="Gene3D" id="2.70.170.10">
    <property type="entry name" value="Neurotransmitter-gated ion-channel ligand-binding domain"/>
    <property type="match status" value="1"/>
</dbReference>
<keyword evidence="12" id="KW-0628">Postsynaptic cell membrane</keyword>
<dbReference type="AlphaFoldDB" id="A0A671XC50"/>
<dbReference type="PANTHER" id="PTHR18945">
    <property type="entry name" value="NEUROTRANSMITTER GATED ION CHANNEL"/>
    <property type="match status" value="1"/>
</dbReference>
<dbReference type="GO" id="GO:0045211">
    <property type="term" value="C:postsynaptic membrane"/>
    <property type="evidence" value="ECO:0007669"/>
    <property type="project" value="UniProtKB-SubCell"/>
</dbReference>
<keyword evidence="6" id="KW-0770">Synapse</keyword>
<evidence type="ECO:0000256" key="15">
    <source>
        <dbReference type="ARBA" id="ARBA00034104"/>
    </source>
</evidence>
<evidence type="ECO:0000256" key="8">
    <source>
        <dbReference type="ARBA" id="ARBA00023136"/>
    </source>
</evidence>
<comment type="catalytic activity">
    <reaction evidence="16">
        <text>K(+)(in) = K(+)(out)</text>
        <dbReference type="Rhea" id="RHEA:29463"/>
        <dbReference type="ChEBI" id="CHEBI:29103"/>
    </reaction>
</comment>
<keyword evidence="8 20" id="KW-0472">Membrane</keyword>
<evidence type="ECO:0000256" key="3">
    <source>
        <dbReference type="ARBA" id="ARBA00022692"/>
    </source>
</evidence>
<dbReference type="InterPro" id="IPR006202">
    <property type="entry name" value="Neur_chan_lig-bd"/>
</dbReference>
<organism evidence="23 24">
    <name type="scientific">Sparus aurata</name>
    <name type="common">Gilthead sea bream</name>
    <dbReference type="NCBI Taxonomy" id="8175"/>
    <lineage>
        <taxon>Eukaryota</taxon>
        <taxon>Metazoa</taxon>
        <taxon>Chordata</taxon>
        <taxon>Craniata</taxon>
        <taxon>Vertebrata</taxon>
        <taxon>Euteleostomi</taxon>
        <taxon>Actinopterygii</taxon>
        <taxon>Neopterygii</taxon>
        <taxon>Teleostei</taxon>
        <taxon>Neoteleostei</taxon>
        <taxon>Acanthomorphata</taxon>
        <taxon>Eupercaria</taxon>
        <taxon>Spariformes</taxon>
        <taxon>Sparidae</taxon>
        <taxon>Sparus</taxon>
    </lineage>
</organism>
<evidence type="ECO:0000256" key="2">
    <source>
        <dbReference type="ARBA" id="ARBA00022475"/>
    </source>
</evidence>
<evidence type="ECO:0000256" key="12">
    <source>
        <dbReference type="ARBA" id="ARBA00023257"/>
    </source>
</evidence>
<dbReference type="GeneTree" id="ENSGT00940000163471"/>
<dbReference type="FunFam" id="2.70.170.10:FF:000017">
    <property type="entry name" value="5-hydroxytryptamine receptor 3A"/>
    <property type="match status" value="1"/>
</dbReference>
<dbReference type="Pfam" id="PF02932">
    <property type="entry name" value="Neur_chan_memb"/>
    <property type="match status" value="1"/>
</dbReference>
<dbReference type="GO" id="GO:0005230">
    <property type="term" value="F:extracellular ligand-gated monoatomic ion channel activity"/>
    <property type="evidence" value="ECO:0007669"/>
    <property type="project" value="InterPro"/>
</dbReference>
<comment type="caution">
    <text evidence="20">Lacks conserved residue(s) required for the propagation of feature annotation.</text>
</comment>
<dbReference type="InParanoid" id="A0A671XC50"/>
<feature type="transmembrane region" description="Helical" evidence="20">
    <location>
        <begin position="267"/>
        <end position="284"/>
    </location>
</feature>
<feature type="domain" description="Neurotransmitter-gated ion-channel ligand-binding" evidence="21">
    <location>
        <begin position="39"/>
        <end position="235"/>
    </location>
</feature>
<evidence type="ECO:0000256" key="7">
    <source>
        <dbReference type="ARBA" id="ARBA00023065"/>
    </source>
</evidence>
<feature type="chain" id="PRO_5025714683" evidence="20">
    <location>
        <begin position="18"/>
        <end position="325"/>
    </location>
</feature>
<evidence type="ECO:0000256" key="6">
    <source>
        <dbReference type="ARBA" id="ARBA00023018"/>
    </source>
</evidence>
<evidence type="ECO:0000256" key="10">
    <source>
        <dbReference type="ARBA" id="ARBA00023170"/>
    </source>
</evidence>
<evidence type="ECO:0000256" key="13">
    <source>
        <dbReference type="ARBA" id="ARBA00023286"/>
    </source>
</evidence>
<proteinExistence type="inferred from homology"/>
<evidence type="ECO:0000256" key="1">
    <source>
        <dbReference type="ARBA" id="ARBA00022448"/>
    </source>
</evidence>
<evidence type="ECO:0000256" key="14">
    <source>
        <dbReference type="ARBA" id="ARBA00023303"/>
    </source>
</evidence>
<reference evidence="23" key="3">
    <citation type="submission" date="2025-09" db="UniProtKB">
        <authorList>
            <consortium name="Ensembl"/>
        </authorList>
    </citation>
    <scope>IDENTIFICATION</scope>
</reference>
<evidence type="ECO:0000256" key="20">
    <source>
        <dbReference type="RuleBase" id="RU000687"/>
    </source>
</evidence>
<comment type="subcellular location">
    <subcellularLocation>
        <location evidence="15">Postsynaptic cell membrane</location>
        <topology evidence="15">Multi-pass membrane protein</topology>
    </subcellularLocation>
</comment>
<dbReference type="InterPro" id="IPR036719">
    <property type="entry name" value="Neuro-gated_channel_TM_sf"/>
</dbReference>
<feature type="transmembrane region" description="Helical" evidence="20">
    <location>
        <begin position="235"/>
        <end position="255"/>
    </location>
</feature>
<protein>
    <submittedName>
        <fullName evidence="23">Si:dkey-49c17.4</fullName>
    </submittedName>
</protein>
<dbReference type="PRINTS" id="PR00252">
    <property type="entry name" value="NRIONCHANNEL"/>
</dbReference>
<dbReference type="InterPro" id="IPR006201">
    <property type="entry name" value="Neur_channel"/>
</dbReference>
<evidence type="ECO:0000256" key="16">
    <source>
        <dbReference type="ARBA" id="ARBA00034430"/>
    </source>
</evidence>
<keyword evidence="11" id="KW-0325">Glycoprotein</keyword>
<evidence type="ECO:0000313" key="24">
    <source>
        <dbReference type="Proteomes" id="UP000472265"/>
    </source>
</evidence>
<keyword evidence="7 20" id="KW-0406">Ion transport</keyword>
<keyword evidence="9" id="KW-1015">Disulfide bond</keyword>
<keyword evidence="13" id="KW-1071">Ligand-gated ion channel</keyword>
<dbReference type="Proteomes" id="UP000472265">
    <property type="component" value="Chromosome 20"/>
</dbReference>
<evidence type="ECO:0000256" key="5">
    <source>
        <dbReference type="ARBA" id="ARBA00022989"/>
    </source>
</evidence>
<comment type="similarity">
    <text evidence="20">Belongs to the ligand-gated ion channel (TC 1.A.9) family.</text>
</comment>
<keyword evidence="1 20" id="KW-0813">Transport</keyword>
<feature type="domain" description="Neurotransmitter-gated ion-channel transmembrane" evidence="22">
    <location>
        <begin position="251"/>
        <end position="300"/>
    </location>
</feature>
<dbReference type="SUPFAM" id="SSF63712">
    <property type="entry name" value="Nicotinic receptor ligand binding domain-like"/>
    <property type="match status" value="1"/>
</dbReference>
<evidence type="ECO:0000256" key="18">
    <source>
        <dbReference type="ARBA" id="ARBA00036634"/>
    </source>
</evidence>
<comment type="catalytic activity">
    <reaction evidence="17">
        <text>Na(+)(in) = Na(+)(out)</text>
        <dbReference type="Rhea" id="RHEA:34963"/>
        <dbReference type="ChEBI" id="CHEBI:29101"/>
    </reaction>
</comment>
<dbReference type="InterPro" id="IPR038050">
    <property type="entry name" value="Neuro_actylchol_rec"/>
</dbReference>
<evidence type="ECO:0000256" key="17">
    <source>
        <dbReference type="ARBA" id="ARBA00036239"/>
    </source>
</evidence>
<evidence type="ECO:0000256" key="11">
    <source>
        <dbReference type="ARBA" id="ARBA00023180"/>
    </source>
</evidence>
<dbReference type="SUPFAM" id="SSF90112">
    <property type="entry name" value="Neurotransmitter-gated ion-channel transmembrane pore"/>
    <property type="match status" value="1"/>
</dbReference>
<keyword evidence="24" id="KW-1185">Reference proteome</keyword>
<reference evidence="23" key="1">
    <citation type="submission" date="2021-04" db="EMBL/GenBank/DDBJ databases">
        <authorList>
            <consortium name="Wellcome Sanger Institute Data Sharing"/>
        </authorList>
    </citation>
    <scope>NUCLEOTIDE SEQUENCE [LARGE SCALE GENOMIC DNA]</scope>
</reference>
<dbReference type="InterPro" id="IPR006029">
    <property type="entry name" value="Neurotrans-gated_channel_TM"/>
</dbReference>
<evidence type="ECO:0000256" key="19">
    <source>
        <dbReference type="ARBA" id="ARBA00037540"/>
    </source>
</evidence>
<keyword evidence="14 20" id="KW-0407">Ion channel</keyword>